<sequence>MSAARSRRNTVMSPEAPIVVYCSLIVVAYCSPLIAAASDNPDTATPKRNFQGIISAEDANPQRYYTTTDGGDAGSCCGYSTVTSFMNERRTREIPLDVIFQLNEVKNISQLFSQFMPDVDLYKAQRIIATTGFQISDRSMPNVERKAPLIPKPASCSLESRTISLKDTDDPSLYYYPPCTRVNRCGGCCAHDLLGCQPTKTETLQFEVMVSQYNEGKLEFKGRKFVSVVQHSTCKCDCIVQPENCNPLQTYFKKECRCVCTNDEDRQKCDEERNAKKLWNPAACACQCVERQDCTTGFSFDYDTCSCEPLRTRTKNTGNEFNRNMYSLGES</sequence>
<dbReference type="GO" id="GO:0008284">
    <property type="term" value="P:positive regulation of cell population proliferation"/>
    <property type="evidence" value="ECO:0007669"/>
    <property type="project" value="TreeGrafter"/>
</dbReference>
<dbReference type="GO" id="GO:0008083">
    <property type="term" value="F:growth factor activity"/>
    <property type="evidence" value="ECO:0007669"/>
    <property type="project" value="UniProtKB-KW"/>
</dbReference>
<evidence type="ECO:0000256" key="4">
    <source>
        <dbReference type="RuleBase" id="RU003818"/>
    </source>
</evidence>
<dbReference type="SMART" id="SM00141">
    <property type="entry name" value="PDGF"/>
    <property type="match status" value="1"/>
</dbReference>
<name>A0A5E4MUQ2_9HEMI</name>
<keyword evidence="2 4" id="KW-0339">Growth factor</keyword>
<comment type="similarity">
    <text evidence="1 4">Belongs to the PDGF/VEGF growth factor family.</text>
</comment>
<dbReference type="PROSITE" id="PS50278">
    <property type="entry name" value="PDGF_2"/>
    <property type="match status" value="1"/>
</dbReference>
<dbReference type="EMBL" id="CABPRJ010000974">
    <property type="protein sequence ID" value="VVC33747.1"/>
    <property type="molecule type" value="Genomic_DNA"/>
</dbReference>
<dbReference type="Pfam" id="PF00341">
    <property type="entry name" value="PDGF"/>
    <property type="match status" value="1"/>
</dbReference>
<dbReference type="AlphaFoldDB" id="A0A5E4MUQ2"/>
<keyword evidence="3" id="KW-0497">Mitogen</keyword>
<dbReference type="GO" id="GO:0070851">
    <property type="term" value="F:growth factor receptor binding"/>
    <property type="evidence" value="ECO:0007669"/>
    <property type="project" value="TreeGrafter"/>
</dbReference>
<feature type="domain" description="Platelet-derived growth factor (PDGF) family profile" evidence="5">
    <location>
        <begin position="163"/>
        <end position="241"/>
    </location>
</feature>
<evidence type="ECO:0000313" key="7">
    <source>
        <dbReference type="Proteomes" id="UP000325440"/>
    </source>
</evidence>
<dbReference type="Proteomes" id="UP000325440">
    <property type="component" value="Unassembled WGS sequence"/>
</dbReference>
<dbReference type="GO" id="GO:0051781">
    <property type="term" value="P:positive regulation of cell division"/>
    <property type="evidence" value="ECO:0007669"/>
    <property type="project" value="UniProtKB-KW"/>
</dbReference>
<evidence type="ECO:0000313" key="6">
    <source>
        <dbReference type="EMBL" id="VVC33747.1"/>
    </source>
</evidence>
<evidence type="ECO:0000259" key="5">
    <source>
        <dbReference type="PROSITE" id="PS50278"/>
    </source>
</evidence>
<dbReference type="OrthoDB" id="8878063at2759"/>
<organism evidence="6 7">
    <name type="scientific">Cinara cedri</name>
    <dbReference type="NCBI Taxonomy" id="506608"/>
    <lineage>
        <taxon>Eukaryota</taxon>
        <taxon>Metazoa</taxon>
        <taxon>Ecdysozoa</taxon>
        <taxon>Arthropoda</taxon>
        <taxon>Hexapoda</taxon>
        <taxon>Insecta</taxon>
        <taxon>Pterygota</taxon>
        <taxon>Neoptera</taxon>
        <taxon>Paraneoptera</taxon>
        <taxon>Hemiptera</taxon>
        <taxon>Sternorrhyncha</taxon>
        <taxon>Aphidomorpha</taxon>
        <taxon>Aphidoidea</taxon>
        <taxon>Aphididae</taxon>
        <taxon>Lachninae</taxon>
        <taxon>Cinara</taxon>
    </lineage>
</organism>
<dbReference type="PANTHER" id="PTHR11633">
    <property type="entry name" value="PLATELET-DERIVED GROWTH FACTOR"/>
    <property type="match status" value="1"/>
</dbReference>
<dbReference type="GO" id="GO:0005615">
    <property type="term" value="C:extracellular space"/>
    <property type="evidence" value="ECO:0007669"/>
    <property type="project" value="TreeGrafter"/>
</dbReference>
<evidence type="ECO:0000256" key="3">
    <source>
        <dbReference type="ARBA" id="ARBA00023246"/>
    </source>
</evidence>
<evidence type="ECO:0000256" key="1">
    <source>
        <dbReference type="ARBA" id="ARBA00006686"/>
    </source>
</evidence>
<protein>
    <submittedName>
        <fullName evidence="6">Cystine-knot cytokine,PDGF/VEGF domain</fullName>
    </submittedName>
</protein>
<proteinExistence type="inferred from homology"/>
<dbReference type="SUPFAM" id="SSF57501">
    <property type="entry name" value="Cystine-knot cytokines"/>
    <property type="match status" value="1"/>
</dbReference>
<evidence type="ECO:0000256" key="2">
    <source>
        <dbReference type="ARBA" id="ARBA00023030"/>
    </source>
</evidence>
<dbReference type="GO" id="GO:0016020">
    <property type="term" value="C:membrane"/>
    <property type="evidence" value="ECO:0007669"/>
    <property type="project" value="InterPro"/>
</dbReference>
<gene>
    <name evidence="6" type="ORF">CINCED_3A002383</name>
</gene>
<reference evidence="6 7" key="1">
    <citation type="submission" date="2019-08" db="EMBL/GenBank/DDBJ databases">
        <authorList>
            <person name="Alioto T."/>
            <person name="Alioto T."/>
            <person name="Gomez Garrido J."/>
        </authorList>
    </citation>
    <scope>NUCLEOTIDE SEQUENCE [LARGE SCALE GENOMIC DNA]</scope>
</reference>
<dbReference type="Gene3D" id="2.10.90.10">
    <property type="entry name" value="Cystine-knot cytokines"/>
    <property type="match status" value="1"/>
</dbReference>
<dbReference type="InterPro" id="IPR029034">
    <property type="entry name" value="Cystine-knot_cytokine"/>
</dbReference>
<keyword evidence="7" id="KW-1185">Reference proteome</keyword>
<dbReference type="PANTHER" id="PTHR11633:SF1">
    <property type="entry name" value="LD28763P"/>
    <property type="match status" value="1"/>
</dbReference>
<accession>A0A5E4MUQ2</accession>
<dbReference type="InterPro" id="IPR000072">
    <property type="entry name" value="PDGF/VEGF_dom"/>
</dbReference>